<dbReference type="Gene3D" id="2.130.10.10">
    <property type="entry name" value="YVTN repeat-like/Quinoprotein amine dehydrogenase"/>
    <property type="match status" value="1"/>
</dbReference>
<dbReference type="SUPFAM" id="SSF50978">
    <property type="entry name" value="WD40 repeat-like"/>
    <property type="match status" value="1"/>
</dbReference>
<evidence type="ECO:0000256" key="3">
    <source>
        <dbReference type="PROSITE-ProRule" id="PRU00221"/>
    </source>
</evidence>
<dbReference type="PROSITE" id="PS00678">
    <property type="entry name" value="WD_REPEATS_1"/>
    <property type="match status" value="2"/>
</dbReference>
<dbReference type="InterPro" id="IPR015505">
    <property type="entry name" value="Coronin"/>
</dbReference>
<feature type="non-terminal residue" evidence="7">
    <location>
        <position position="1"/>
    </location>
</feature>
<dbReference type="PROSITE" id="PS50082">
    <property type="entry name" value="WD_REPEATS_2"/>
    <property type="match status" value="2"/>
</dbReference>
<feature type="repeat" description="WD" evidence="3">
    <location>
        <begin position="67"/>
        <end position="101"/>
    </location>
</feature>
<feature type="repeat" description="WD" evidence="3">
    <location>
        <begin position="117"/>
        <end position="159"/>
    </location>
</feature>
<evidence type="ECO:0000256" key="1">
    <source>
        <dbReference type="ARBA" id="ARBA00022574"/>
    </source>
</evidence>
<dbReference type="PANTHER" id="PTHR10856:SF2">
    <property type="entry name" value="CORONIN-2A"/>
    <property type="match status" value="1"/>
</dbReference>
<dbReference type="EMBL" id="VCEA01000002">
    <property type="protein sequence ID" value="KAB0347991.1"/>
    <property type="molecule type" value="Genomic_DNA"/>
</dbReference>
<dbReference type="Pfam" id="PF08953">
    <property type="entry name" value="DUF1899"/>
    <property type="match status" value="1"/>
</dbReference>
<evidence type="ECO:0000256" key="5">
    <source>
        <dbReference type="SAM" id="MobiDB-lite"/>
    </source>
</evidence>
<organism evidence="7 8">
    <name type="scientific">Muntiacus muntjak</name>
    <name type="common">Barking deer</name>
    <name type="synonym">Indian muntjac</name>
    <dbReference type="NCBI Taxonomy" id="9888"/>
    <lineage>
        <taxon>Eukaryota</taxon>
        <taxon>Metazoa</taxon>
        <taxon>Chordata</taxon>
        <taxon>Craniata</taxon>
        <taxon>Vertebrata</taxon>
        <taxon>Euteleostomi</taxon>
        <taxon>Mammalia</taxon>
        <taxon>Eutheria</taxon>
        <taxon>Laurasiatheria</taxon>
        <taxon>Artiodactyla</taxon>
        <taxon>Ruminantia</taxon>
        <taxon>Pecora</taxon>
        <taxon>Cervidae</taxon>
        <taxon>Muntiacinae</taxon>
        <taxon>Muntiacus</taxon>
    </lineage>
</organism>
<dbReference type="Proteomes" id="UP000326458">
    <property type="component" value="Unassembled WGS sequence"/>
</dbReference>
<dbReference type="InterPro" id="IPR036322">
    <property type="entry name" value="WD40_repeat_dom_sf"/>
</dbReference>
<evidence type="ECO:0000256" key="4">
    <source>
        <dbReference type="RuleBase" id="RU280818"/>
    </source>
</evidence>
<dbReference type="InterPro" id="IPR019775">
    <property type="entry name" value="WD40_repeat_CS"/>
</dbReference>
<dbReference type="InterPro" id="IPR015048">
    <property type="entry name" value="DUF1899"/>
</dbReference>
<dbReference type="InterPro" id="IPR001680">
    <property type="entry name" value="WD40_rpt"/>
</dbReference>
<dbReference type="Pfam" id="PF00400">
    <property type="entry name" value="WD40"/>
    <property type="match status" value="2"/>
</dbReference>
<reference evidence="7 8" key="1">
    <citation type="submission" date="2019-06" db="EMBL/GenBank/DDBJ databases">
        <title>Discovery of a novel chromosome fission-fusion reversal in muntjac.</title>
        <authorList>
            <person name="Mudd A.B."/>
            <person name="Bredeson J.V."/>
            <person name="Baum R."/>
            <person name="Hockemeyer D."/>
            <person name="Rokhsar D.S."/>
        </authorList>
    </citation>
    <scope>NUCLEOTIDE SEQUENCE [LARGE SCALE GENOMIC DNA]</scope>
    <source>
        <strain evidence="7">UTSW_UCB_Mm</strain>
        <tissue evidence="7">Fibroblast cell line</tissue>
    </source>
</reference>
<comment type="caution">
    <text evidence="7">The sequence shown here is derived from an EMBL/GenBank/DDBJ whole genome shotgun (WGS) entry which is preliminary data.</text>
</comment>
<protein>
    <recommendedName>
        <fullName evidence="4">Coronin</fullName>
    </recommendedName>
</protein>
<keyword evidence="1 3" id="KW-0853">WD repeat</keyword>
<gene>
    <name evidence="7" type="ORF">FD754_012848</name>
</gene>
<dbReference type="PANTHER" id="PTHR10856">
    <property type="entry name" value="CORONIN"/>
    <property type="match status" value="1"/>
</dbReference>
<proteinExistence type="inferred from homology"/>
<evidence type="ECO:0000313" key="8">
    <source>
        <dbReference type="Proteomes" id="UP000326458"/>
    </source>
</evidence>
<keyword evidence="8" id="KW-1185">Reference proteome</keyword>
<name>A0A5N3VFI1_MUNMU</name>
<comment type="similarity">
    <text evidence="4">Belongs to the WD repeat coronin family.</text>
</comment>
<accession>A0A5N3VFI1</accession>
<feature type="domain" description="DUF1899" evidence="6">
    <location>
        <begin position="1"/>
        <end position="58"/>
    </location>
</feature>
<dbReference type="SMART" id="SM01166">
    <property type="entry name" value="DUF1899"/>
    <property type="match status" value="1"/>
</dbReference>
<dbReference type="InterPro" id="IPR015943">
    <property type="entry name" value="WD40/YVTN_repeat-like_dom_sf"/>
</dbReference>
<feature type="region of interest" description="Disordered" evidence="5">
    <location>
        <begin position="393"/>
        <end position="413"/>
    </location>
</feature>
<dbReference type="SMART" id="SM01167">
    <property type="entry name" value="DUF1900"/>
    <property type="match status" value="1"/>
</dbReference>
<dbReference type="PROSITE" id="PS50294">
    <property type="entry name" value="WD_REPEATS_REGION"/>
    <property type="match status" value="2"/>
</dbReference>
<evidence type="ECO:0000259" key="6">
    <source>
        <dbReference type="SMART" id="SM01166"/>
    </source>
</evidence>
<evidence type="ECO:0000256" key="2">
    <source>
        <dbReference type="ARBA" id="ARBA00022737"/>
    </source>
</evidence>
<keyword evidence="2 4" id="KW-0677">Repeat</keyword>
<sequence>QFCHIFGKLASKNCYDSVPTTHSAPDNHFCAVNPHFIAVVTECTGGGAFLVIPLHRTGKLDPHYLKVCRHRGNVLDVKWNPFNDFELASCSEDAMIKIWDIPKKLLTKNLTAFRKELVGHARRVGLVEWHPTAANILFSSSYDYKVMIWNLDSKESVIMSPVKTINCHQDVILSMKPIARHRANKALFLGNLQKLLPTGTSRGSNRQMVDLDGPSGVLFPFYDADTNMLSMCLNHPMEHRSYNPQQGVGIFRFYKLITTKCLIAPGSMIVPQQSGSYQEDIYLLTASAQLSLTAQRPLSVPKVPTSSLQPDRKAGCRGWRRPFSLLEEKAPRWAAEHRLEKKTWLTDSPDIFECRPPKAENELLWKLVTQDKVQAKQVELEIRHLWMSSQRLCPPHPQGQQSAPGGGPEPNHRSSEDTHCFCIYIYIFFFTRNETLGHWKIPVGSAADFPFAFLKQWCLN</sequence>
<dbReference type="SMART" id="SM00320">
    <property type="entry name" value="WD40"/>
    <property type="match status" value="2"/>
</dbReference>
<dbReference type="GO" id="GO:0051015">
    <property type="term" value="F:actin filament binding"/>
    <property type="evidence" value="ECO:0007669"/>
    <property type="project" value="TreeGrafter"/>
</dbReference>
<evidence type="ECO:0000313" key="7">
    <source>
        <dbReference type="EMBL" id="KAB0347991.1"/>
    </source>
</evidence>
<dbReference type="AlphaFoldDB" id="A0A5N3VFI1"/>